<keyword evidence="2" id="KW-1134">Transmembrane beta strand</keyword>
<gene>
    <name evidence="7" type="ORF">ACFL2Z_01720</name>
</gene>
<dbReference type="PANTHER" id="PTHR12815:SF18">
    <property type="entry name" value="SORTING AND ASSEMBLY MACHINERY COMPONENT 50 HOMOLOG"/>
    <property type="match status" value="1"/>
</dbReference>
<dbReference type="Pfam" id="PF01103">
    <property type="entry name" value="Omp85"/>
    <property type="match status" value="1"/>
</dbReference>
<dbReference type="Pfam" id="PF07244">
    <property type="entry name" value="POTRA"/>
    <property type="match status" value="1"/>
</dbReference>
<keyword evidence="4" id="KW-0472">Membrane</keyword>
<evidence type="ECO:0000256" key="2">
    <source>
        <dbReference type="ARBA" id="ARBA00022452"/>
    </source>
</evidence>
<sequence>MMLLRILTKPVWPVIAALAAALSVPALTAPAVAVDFAIEGNSSISSEAIIESASAVACAGVDSVCIDAMCNAVADRYWESGYFDVRISCLEPGAGEDTVRISITEGMQASLKSVTVGGAAARDSAGLEAVFDQQVGRPFTGAGLEQGISELLRTYDGLGFPFTTVQPDLISTGEGWVSVGLRVDEGPRATIGDVGFKGLKGTRSGVLLRETGLVPGETYDGEKADDARAALMALGVFEDVSGPEMRFDITDTTISLTYEVVEARNSLFEGMVAYAPSAEANRLVGSLHLELKNIAGTLRRLRVLWNKPGEERLNWSVDYREPRILGWPVSGLFEVFSDVVETSFARRKIELGLAFTGERRLELGFGGFLGATKDRTLEGGEGDFNERGVSFAFRYEGRDRPVNPRSGLFVSLRNEVSQLSYQEESSLDRTLTGQDLDARYIADARFAVLAFRLLYKGVFASEEVVPQSHLARIGGMRSLRGYPEEWFFAEQALVGSLELRRVLGRHSRIYAFLDVATLEDESHDFGDLTAPPLGYGFGFMGGARTGLFRLEVALGREDTFSDARLHFALTQPF</sequence>
<keyword evidence="5" id="KW-0732">Signal</keyword>
<evidence type="ECO:0000313" key="8">
    <source>
        <dbReference type="Proteomes" id="UP001594288"/>
    </source>
</evidence>
<dbReference type="Gene3D" id="2.40.160.50">
    <property type="entry name" value="membrane protein fhac: a member of the omp85/tpsb transporter family"/>
    <property type="match status" value="1"/>
</dbReference>
<dbReference type="InterPro" id="IPR039910">
    <property type="entry name" value="D15-like"/>
</dbReference>
<keyword evidence="8" id="KW-1185">Reference proteome</keyword>
<dbReference type="InterPro" id="IPR000184">
    <property type="entry name" value="Bac_surfAg_D15"/>
</dbReference>
<accession>A0ABV6YNH6</accession>
<protein>
    <submittedName>
        <fullName evidence="7">Outer membrane protein assembly factor</fullName>
    </submittedName>
</protein>
<organism evidence="7 8">
    <name type="scientific">Eiseniibacteriota bacterium</name>
    <dbReference type="NCBI Taxonomy" id="2212470"/>
    <lineage>
        <taxon>Bacteria</taxon>
        <taxon>Candidatus Eiseniibacteriota</taxon>
    </lineage>
</organism>
<dbReference type="InterPro" id="IPR010827">
    <property type="entry name" value="BamA/TamA_POTRA"/>
</dbReference>
<proteinExistence type="predicted"/>
<evidence type="ECO:0000313" key="7">
    <source>
        <dbReference type="EMBL" id="MFC1799613.1"/>
    </source>
</evidence>
<evidence type="ECO:0000256" key="1">
    <source>
        <dbReference type="ARBA" id="ARBA00004370"/>
    </source>
</evidence>
<reference evidence="7 8" key="1">
    <citation type="submission" date="2024-09" db="EMBL/GenBank/DDBJ databases">
        <authorList>
            <person name="D'Angelo T."/>
        </authorList>
    </citation>
    <scope>NUCLEOTIDE SEQUENCE [LARGE SCALE GENOMIC DNA]</scope>
    <source>
        <strain evidence="7">SAG AM-311-F02</strain>
    </source>
</reference>
<dbReference type="InterPro" id="IPR034746">
    <property type="entry name" value="POTRA"/>
</dbReference>
<dbReference type="Gene3D" id="3.10.20.310">
    <property type="entry name" value="membrane protein fhac"/>
    <property type="match status" value="2"/>
</dbReference>
<name>A0ABV6YNH6_UNCEI</name>
<comment type="caution">
    <text evidence="7">The sequence shown here is derived from an EMBL/GenBank/DDBJ whole genome shotgun (WGS) entry which is preliminary data.</text>
</comment>
<evidence type="ECO:0000256" key="3">
    <source>
        <dbReference type="ARBA" id="ARBA00022692"/>
    </source>
</evidence>
<evidence type="ECO:0000259" key="6">
    <source>
        <dbReference type="PROSITE" id="PS51779"/>
    </source>
</evidence>
<comment type="subcellular location">
    <subcellularLocation>
        <location evidence="1">Membrane</location>
    </subcellularLocation>
</comment>
<dbReference type="PANTHER" id="PTHR12815">
    <property type="entry name" value="SORTING AND ASSEMBLY MACHINERY SAMM50 PROTEIN FAMILY MEMBER"/>
    <property type="match status" value="1"/>
</dbReference>
<dbReference type="PROSITE" id="PS51779">
    <property type="entry name" value="POTRA"/>
    <property type="match status" value="1"/>
</dbReference>
<feature type="signal peptide" evidence="5">
    <location>
        <begin position="1"/>
        <end position="28"/>
    </location>
</feature>
<feature type="chain" id="PRO_5047145242" evidence="5">
    <location>
        <begin position="29"/>
        <end position="573"/>
    </location>
</feature>
<evidence type="ECO:0000256" key="4">
    <source>
        <dbReference type="ARBA" id="ARBA00023136"/>
    </source>
</evidence>
<dbReference type="Proteomes" id="UP001594288">
    <property type="component" value="Unassembled WGS sequence"/>
</dbReference>
<dbReference type="EMBL" id="JBHPEI010000016">
    <property type="protein sequence ID" value="MFC1799613.1"/>
    <property type="molecule type" value="Genomic_DNA"/>
</dbReference>
<keyword evidence="3" id="KW-0812">Transmembrane</keyword>
<evidence type="ECO:0000256" key="5">
    <source>
        <dbReference type="SAM" id="SignalP"/>
    </source>
</evidence>
<feature type="domain" description="POTRA" evidence="6">
    <location>
        <begin position="189"/>
        <end position="263"/>
    </location>
</feature>